<sequence>MLVQTMLFIAGILLQTRVATQEVDLESLVPLLVGSIKEQHRNRSPESRDAKFEAADEEISFLAFSQDVSYC</sequence>
<proteinExistence type="predicted"/>
<gene>
    <name evidence="1" type="ORF">ACFSJU_14530</name>
</gene>
<reference evidence="2" key="1">
    <citation type="journal article" date="2019" name="Int. J. Syst. Evol. Microbiol.">
        <title>The Global Catalogue of Microorganisms (GCM) 10K type strain sequencing project: providing services to taxonomists for standard genome sequencing and annotation.</title>
        <authorList>
            <consortium name="The Broad Institute Genomics Platform"/>
            <consortium name="The Broad Institute Genome Sequencing Center for Infectious Disease"/>
            <person name="Wu L."/>
            <person name="Ma J."/>
        </authorList>
    </citation>
    <scope>NUCLEOTIDE SEQUENCE [LARGE SCALE GENOMIC DNA]</scope>
    <source>
        <strain evidence="2">KCTC 42217</strain>
    </source>
</reference>
<accession>A0ABW4ZNN8</accession>
<dbReference type="RefSeq" id="WP_255900576.1">
    <property type="nucleotide sequence ID" value="NZ_JAFMZO010000002.1"/>
</dbReference>
<dbReference type="EMBL" id="JBHUHZ010000002">
    <property type="protein sequence ID" value="MFD2163623.1"/>
    <property type="molecule type" value="Genomic_DNA"/>
</dbReference>
<keyword evidence="2" id="KW-1185">Reference proteome</keyword>
<organism evidence="1 2">
    <name type="scientific">Paradesertivirga mongoliensis</name>
    <dbReference type="NCBI Taxonomy" id="2100740"/>
    <lineage>
        <taxon>Bacteria</taxon>
        <taxon>Pseudomonadati</taxon>
        <taxon>Bacteroidota</taxon>
        <taxon>Sphingobacteriia</taxon>
        <taxon>Sphingobacteriales</taxon>
        <taxon>Sphingobacteriaceae</taxon>
        <taxon>Paradesertivirga</taxon>
    </lineage>
</organism>
<evidence type="ECO:0000313" key="1">
    <source>
        <dbReference type="EMBL" id="MFD2163623.1"/>
    </source>
</evidence>
<comment type="caution">
    <text evidence="1">The sequence shown here is derived from an EMBL/GenBank/DDBJ whole genome shotgun (WGS) entry which is preliminary data.</text>
</comment>
<protein>
    <submittedName>
        <fullName evidence="1">Uncharacterized protein</fullName>
    </submittedName>
</protein>
<dbReference type="Proteomes" id="UP001597387">
    <property type="component" value="Unassembled WGS sequence"/>
</dbReference>
<name>A0ABW4ZNN8_9SPHI</name>
<evidence type="ECO:0000313" key="2">
    <source>
        <dbReference type="Proteomes" id="UP001597387"/>
    </source>
</evidence>